<gene>
    <name evidence="1" type="ORF">NTEN_LOCUS8497</name>
</gene>
<protein>
    <submittedName>
        <fullName evidence="1">Uncharacterized protein</fullName>
    </submittedName>
</protein>
<reference evidence="1 2" key="1">
    <citation type="submission" date="2020-02" db="EMBL/GenBank/DDBJ databases">
        <authorList>
            <person name="Ferguson B K."/>
        </authorList>
    </citation>
    <scope>NUCLEOTIDE SEQUENCE [LARGE SCALE GENOMIC DNA]</scope>
</reference>
<evidence type="ECO:0000313" key="2">
    <source>
        <dbReference type="Proteomes" id="UP000479000"/>
    </source>
</evidence>
<organism evidence="1 2">
    <name type="scientific">Nesidiocoris tenuis</name>
    <dbReference type="NCBI Taxonomy" id="355587"/>
    <lineage>
        <taxon>Eukaryota</taxon>
        <taxon>Metazoa</taxon>
        <taxon>Ecdysozoa</taxon>
        <taxon>Arthropoda</taxon>
        <taxon>Hexapoda</taxon>
        <taxon>Insecta</taxon>
        <taxon>Pterygota</taxon>
        <taxon>Neoptera</taxon>
        <taxon>Paraneoptera</taxon>
        <taxon>Hemiptera</taxon>
        <taxon>Heteroptera</taxon>
        <taxon>Panheteroptera</taxon>
        <taxon>Cimicomorpha</taxon>
        <taxon>Miridae</taxon>
        <taxon>Dicyphina</taxon>
        <taxon>Nesidiocoris</taxon>
    </lineage>
</organism>
<proteinExistence type="predicted"/>
<evidence type="ECO:0000313" key="1">
    <source>
        <dbReference type="EMBL" id="CAB0002710.1"/>
    </source>
</evidence>
<accession>A0A6H5GIG4</accession>
<dbReference type="OrthoDB" id="8907274at2759"/>
<dbReference type="AlphaFoldDB" id="A0A6H5GIG4"/>
<feature type="non-terminal residue" evidence="1">
    <location>
        <position position="119"/>
    </location>
</feature>
<sequence>MTLWGVAVEPSIRTTGFPRLEKEVTQVDSEELFVAFLCENSCVPFSVLQDDDLRRARSFSASLWESGISILIVSVCEFVPLFRPQGFHCNDPDLSHKYIGEKITNAALLIAAFVLPLFI</sequence>
<dbReference type="EMBL" id="CADCXU010012832">
    <property type="protein sequence ID" value="CAB0002710.1"/>
    <property type="molecule type" value="Genomic_DNA"/>
</dbReference>
<name>A0A6H5GIG4_9HEMI</name>
<keyword evidence="2" id="KW-1185">Reference proteome</keyword>
<dbReference type="Proteomes" id="UP000479000">
    <property type="component" value="Unassembled WGS sequence"/>
</dbReference>